<name>A0A8H6Y6E9_9AGAR</name>
<gene>
    <name evidence="2" type="ORF">MVEN_01236100</name>
</gene>
<comment type="caution">
    <text evidence="2">The sequence shown here is derived from an EMBL/GenBank/DDBJ whole genome shotgun (WGS) entry which is preliminary data.</text>
</comment>
<keyword evidence="1" id="KW-0812">Transmembrane</keyword>
<evidence type="ECO:0000313" key="3">
    <source>
        <dbReference type="Proteomes" id="UP000620124"/>
    </source>
</evidence>
<dbReference type="EMBL" id="JACAZI010000009">
    <property type="protein sequence ID" value="KAF7352702.1"/>
    <property type="molecule type" value="Genomic_DNA"/>
</dbReference>
<keyword evidence="3" id="KW-1185">Reference proteome</keyword>
<proteinExistence type="predicted"/>
<dbReference type="AlphaFoldDB" id="A0A8H6Y6E9"/>
<dbReference type="PANTHER" id="PTHR35872:SF2">
    <property type="entry name" value="INTEGRAL MEMBRANE PROTEIN (AFU_ORTHOLOGUE AFUA_5G07110)"/>
    <property type="match status" value="1"/>
</dbReference>
<dbReference type="PANTHER" id="PTHR35872">
    <property type="entry name" value="INTEGRAL MEMBRANE PROTEIN (AFU_ORTHOLOGUE AFUA_5G07110)"/>
    <property type="match status" value="1"/>
</dbReference>
<accession>A0A8H6Y6E9</accession>
<evidence type="ECO:0000313" key="2">
    <source>
        <dbReference type="EMBL" id="KAF7352702.1"/>
    </source>
</evidence>
<dbReference type="OrthoDB" id="3365211at2759"/>
<protein>
    <submittedName>
        <fullName evidence="2">Uncharacterized protein</fullName>
    </submittedName>
</protein>
<sequence>MWGLDRFQRPAWSTSILIPASFLCGILAAVFIAVGENRTKRTEKVKERLRVSIAMGHHATYSVGSDAGTWNGSTDVVTVKMGNGHGNVERVAPESA</sequence>
<organism evidence="2 3">
    <name type="scientific">Mycena venus</name>
    <dbReference type="NCBI Taxonomy" id="2733690"/>
    <lineage>
        <taxon>Eukaryota</taxon>
        <taxon>Fungi</taxon>
        <taxon>Dikarya</taxon>
        <taxon>Basidiomycota</taxon>
        <taxon>Agaricomycotina</taxon>
        <taxon>Agaricomycetes</taxon>
        <taxon>Agaricomycetidae</taxon>
        <taxon>Agaricales</taxon>
        <taxon>Marasmiineae</taxon>
        <taxon>Mycenaceae</taxon>
        <taxon>Mycena</taxon>
    </lineage>
</organism>
<feature type="transmembrane region" description="Helical" evidence="1">
    <location>
        <begin position="12"/>
        <end position="34"/>
    </location>
</feature>
<keyword evidence="1" id="KW-1133">Transmembrane helix</keyword>
<keyword evidence="1" id="KW-0472">Membrane</keyword>
<evidence type="ECO:0000256" key="1">
    <source>
        <dbReference type="SAM" id="Phobius"/>
    </source>
</evidence>
<reference evidence="2" key="1">
    <citation type="submission" date="2020-05" db="EMBL/GenBank/DDBJ databases">
        <title>Mycena genomes resolve the evolution of fungal bioluminescence.</title>
        <authorList>
            <person name="Tsai I.J."/>
        </authorList>
    </citation>
    <scope>NUCLEOTIDE SEQUENCE</scope>
    <source>
        <strain evidence="2">CCC161011</strain>
    </source>
</reference>
<dbReference type="Proteomes" id="UP000620124">
    <property type="component" value="Unassembled WGS sequence"/>
</dbReference>